<reference evidence="1 2" key="1">
    <citation type="journal article" date="2017" name="Viruses">
        <title>Differentiation and structure in Sulfolobus islandicus rod-shaped virus populations.</title>
        <authorList>
            <person name="Bautista M.A."/>
            <person name="Black J.A."/>
            <person name="Youngblut N.D."/>
            <person name="Whitaker R.J."/>
        </authorList>
    </citation>
    <scope>NUCLEOTIDE SEQUENCE [LARGE SCALE GENOMIC DNA]</scope>
</reference>
<sequence>MSLPYKVRFKLPLEFLTLQDWNNFVQNLLFINQYGSAQLLQYYQNGNFQNLNDVIAKYLYVSALKVMGYNVLHNLSTPQAYTFGEGNRQPFQSMSNRPTVSFPYSIPFEFIQFYPISKLPSYQFPVFPVEKLKVQLSQVSKQLQLLIPKLISKIVTPQFIAGTQFTFSGTATVEDLVNNYLNPQYLQTWREIIIQNLGSSTVQINNSIYLMPKNCLKITASSPSEIQLTAQTPTLLSEEIEFTEVPIVTYTITITNSQSDPTPSPFQQLLNLNLSSILSSSSQLLNLEFCLDVNCNTPLYAWIESHTSDLSSVYIWINLPTSIPANSSITIYMFIRNSIQYPYTGMAPTLTSTYAQYDNGENVFIDYWNFAGTSVPNGINVYQNLGSVTFNNGVTIKGDSSTTGGENGIATVNLYSPPIVIDYYGTQSTSPSGDSWGWNMAGFTNYLSSSDAHPAGGGTYTLLDFEYGYNAKPETSQGGSVNYGTLSTPSNNLFPTSVWTHIYTSSAYYTYQNYQTSTGYITGASNTASLPFEIMVGNNEASYAPSGMTVYWLRVRAYPPNGVMPSNSQPQKTIVLVG</sequence>
<protein>
    <recommendedName>
        <fullName evidence="3">DUF2341 domain-containing protein</fullName>
    </recommendedName>
</protein>
<dbReference type="GeneID" id="32878619"/>
<evidence type="ECO:0000313" key="1">
    <source>
        <dbReference type="EMBL" id="ARQ96450.1"/>
    </source>
</evidence>
<proteinExistence type="predicted"/>
<dbReference type="RefSeq" id="YP_009362717.1">
    <property type="nucleotide sequence ID" value="NC_034623.1"/>
</dbReference>
<dbReference type="OrthoDB" id="4575at10239"/>
<name>A0A1X9SJP9_9VIRU</name>
<dbReference type="Proteomes" id="UP000201526">
    <property type="component" value="Segment"/>
</dbReference>
<dbReference type="EMBL" id="KY744229">
    <property type="protein sequence ID" value="ARQ96450.1"/>
    <property type="molecule type" value="Genomic_DNA"/>
</dbReference>
<dbReference type="KEGG" id="vg:32878619"/>
<organism evidence="1 2">
    <name type="scientific">Sulfolobus islandicus rod-shaped virus 8</name>
    <dbReference type="NCBI Taxonomy" id="1983551"/>
    <lineage>
        <taxon>Viruses</taxon>
        <taxon>Adnaviria</taxon>
        <taxon>Zilligvirae</taxon>
        <taxon>Taleaviricota</taxon>
        <taxon>Tokiviricetes</taxon>
        <taxon>Ligamenvirales</taxon>
        <taxon>Rudiviridae</taxon>
        <taxon>Usarudivirus</taxon>
        <taxon>Usarudivirus caloris</taxon>
        <taxon>Usarudivirus SIRV8</taxon>
    </lineage>
</organism>
<accession>A0A1X9SJP9</accession>
<keyword evidence="2" id="KW-1185">Reference proteome</keyword>
<evidence type="ECO:0008006" key="3">
    <source>
        <dbReference type="Google" id="ProtNLM"/>
    </source>
</evidence>
<evidence type="ECO:0000313" key="2">
    <source>
        <dbReference type="Proteomes" id="UP000201526"/>
    </source>
</evidence>